<gene>
    <name evidence="1" type="ORF">QBE54_09765</name>
</gene>
<evidence type="ECO:0000313" key="1">
    <source>
        <dbReference type="EMBL" id="WZL75859.1"/>
    </source>
</evidence>
<organism evidence="1 2">
    <name type="scientific">Thermatribacter velox</name>
    <dbReference type="NCBI Taxonomy" id="3039681"/>
    <lineage>
        <taxon>Bacteria</taxon>
        <taxon>Pseudomonadati</taxon>
        <taxon>Atribacterota</taxon>
        <taxon>Atribacteria</taxon>
        <taxon>Atribacterales</taxon>
        <taxon>Thermatribacteraceae</taxon>
        <taxon>Thermatribacter</taxon>
    </lineage>
</organism>
<protein>
    <submittedName>
        <fullName evidence="1">HI0074 family nucleotidyltransferase substrate-binding subunit</fullName>
    </submittedName>
</protein>
<dbReference type="RefSeq" id="WP_369018008.1">
    <property type="nucleotide sequence ID" value="NZ_CP121689.1"/>
</dbReference>
<sequence length="135" mass="16176">MDRHRLYLQDLKNAWKRLQEAVSKTQENIASEDYPYFRDSAIQRFGFTFEILWKTIKVYLEREGLSPKSPRSSFREFFSLGYLTEADMALLFQMIEDRNATAHTYRERVAEEIFSRLKQYLEITAKIIHILEETP</sequence>
<dbReference type="SUPFAM" id="SSF81593">
    <property type="entry name" value="Nucleotidyltransferase substrate binding subunit/domain"/>
    <property type="match status" value="1"/>
</dbReference>
<accession>A0ABZ2YDH5</accession>
<name>A0ABZ2YDH5_9BACT</name>
<keyword evidence="2" id="KW-1185">Reference proteome</keyword>
<dbReference type="Proteomes" id="UP001461341">
    <property type="component" value="Chromosome"/>
</dbReference>
<proteinExistence type="predicted"/>
<dbReference type="InterPro" id="IPR010235">
    <property type="entry name" value="HepT"/>
</dbReference>
<dbReference type="NCBIfam" id="TIGR01987">
    <property type="entry name" value="HI0074"/>
    <property type="match status" value="1"/>
</dbReference>
<dbReference type="Pfam" id="PF08780">
    <property type="entry name" value="NTase_sub_bind"/>
    <property type="match status" value="1"/>
</dbReference>
<dbReference type="EMBL" id="CP121689">
    <property type="protein sequence ID" value="WZL75859.1"/>
    <property type="molecule type" value="Genomic_DNA"/>
</dbReference>
<reference evidence="1 2" key="1">
    <citation type="submission" date="2023-03" db="EMBL/GenBank/DDBJ databases">
        <title>Novel Species.</title>
        <authorList>
            <person name="Ma S."/>
        </authorList>
    </citation>
    <scope>NUCLEOTIDE SEQUENCE [LARGE SCALE GENOMIC DNA]</scope>
    <source>
        <strain evidence="1 2">B11</strain>
    </source>
</reference>
<dbReference type="Gene3D" id="1.20.120.330">
    <property type="entry name" value="Nucleotidyltransferases domain 2"/>
    <property type="match status" value="1"/>
</dbReference>
<evidence type="ECO:0000313" key="2">
    <source>
        <dbReference type="Proteomes" id="UP001461341"/>
    </source>
</evidence>